<gene>
    <name evidence="9" type="ORF">RM539_16125</name>
</gene>
<feature type="signal peptide" evidence="7">
    <location>
        <begin position="1"/>
        <end position="20"/>
    </location>
</feature>
<proteinExistence type="inferred from homology"/>
<comment type="caution">
    <text evidence="9">The sequence shown here is derived from an EMBL/GenBank/DDBJ whole genome shotgun (WGS) entry which is preliminary data.</text>
</comment>
<evidence type="ECO:0000313" key="10">
    <source>
        <dbReference type="Proteomes" id="UP001262582"/>
    </source>
</evidence>
<evidence type="ECO:0000256" key="4">
    <source>
        <dbReference type="ARBA" id="ARBA00022729"/>
    </source>
</evidence>
<dbReference type="PANTHER" id="PTHR10030:SF37">
    <property type="entry name" value="ALPHA-L-FUCOSIDASE-RELATED"/>
    <property type="match status" value="1"/>
</dbReference>
<keyword evidence="10" id="KW-1185">Reference proteome</keyword>
<evidence type="ECO:0000313" key="9">
    <source>
        <dbReference type="EMBL" id="MDT0678110.1"/>
    </source>
</evidence>
<name>A0ABU3D9T6_9FLAO</name>
<keyword evidence="5" id="KW-0378">Hydrolase</keyword>
<dbReference type="InterPro" id="IPR016286">
    <property type="entry name" value="FUC_metazoa-typ"/>
</dbReference>
<comment type="function">
    <text evidence="1">Alpha-L-fucosidase is responsible for hydrolyzing the alpha-1,6-linked fucose joined to the reducing-end N-acetylglucosamine of the carbohydrate moieties of glycoproteins.</text>
</comment>
<accession>A0ABU3D9T6</accession>
<feature type="domain" description="Glycoside hydrolase family 29 N-terminal" evidence="8">
    <location>
        <begin position="25"/>
        <end position="345"/>
    </location>
</feature>
<evidence type="ECO:0000256" key="6">
    <source>
        <dbReference type="ARBA" id="ARBA00023295"/>
    </source>
</evidence>
<dbReference type="InterPro" id="IPR000933">
    <property type="entry name" value="Glyco_hydro_29"/>
</dbReference>
<dbReference type="PIRSF" id="PIRSF001092">
    <property type="entry name" value="Alpha-L-fucosidase"/>
    <property type="match status" value="1"/>
</dbReference>
<dbReference type="EC" id="3.2.1.51" evidence="3"/>
<evidence type="ECO:0000256" key="5">
    <source>
        <dbReference type="ARBA" id="ARBA00022801"/>
    </source>
</evidence>
<keyword evidence="6" id="KW-0326">Glycosidase</keyword>
<organism evidence="9 10">
    <name type="scientific">Autumnicola musiva</name>
    <dbReference type="NCBI Taxonomy" id="3075589"/>
    <lineage>
        <taxon>Bacteria</taxon>
        <taxon>Pseudomonadati</taxon>
        <taxon>Bacteroidota</taxon>
        <taxon>Flavobacteriia</taxon>
        <taxon>Flavobacteriales</taxon>
        <taxon>Flavobacteriaceae</taxon>
        <taxon>Autumnicola</taxon>
    </lineage>
</organism>
<protein>
    <recommendedName>
        <fullName evidence="3">alpha-L-fucosidase</fullName>
        <ecNumber evidence="3">3.2.1.51</ecNumber>
    </recommendedName>
</protein>
<dbReference type="InterPro" id="IPR057739">
    <property type="entry name" value="Glyco_hydro_29_N"/>
</dbReference>
<dbReference type="Proteomes" id="UP001262582">
    <property type="component" value="Unassembled WGS sequence"/>
</dbReference>
<evidence type="ECO:0000259" key="8">
    <source>
        <dbReference type="Pfam" id="PF01120"/>
    </source>
</evidence>
<dbReference type="PANTHER" id="PTHR10030">
    <property type="entry name" value="ALPHA-L-FUCOSIDASE"/>
    <property type="match status" value="1"/>
</dbReference>
<dbReference type="Gene3D" id="3.20.20.80">
    <property type="entry name" value="Glycosidases"/>
    <property type="match status" value="1"/>
</dbReference>
<dbReference type="SMART" id="SM00812">
    <property type="entry name" value="Alpha_L_fucos"/>
    <property type="match status" value="1"/>
</dbReference>
<comment type="similarity">
    <text evidence="2">Belongs to the glycosyl hydrolase 29 family.</text>
</comment>
<dbReference type="RefSeq" id="WP_311504447.1">
    <property type="nucleotide sequence ID" value="NZ_JAVRHK010000016.1"/>
</dbReference>
<evidence type="ECO:0000256" key="1">
    <source>
        <dbReference type="ARBA" id="ARBA00004071"/>
    </source>
</evidence>
<dbReference type="EMBL" id="JAVRHK010000016">
    <property type="protein sequence ID" value="MDT0678110.1"/>
    <property type="molecule type" value="Genomic_DNA"/>
</dbReference>
<sequence>MNYKKLLLLVFIISCLSLNAQRKTAPHHLEKKSNTEWFENADFGMFIHFGLYSELGGFWKNDTIQGYAEWIQAKADIPSKKYSKLIKSFNPENFDADAIAKLAKKAGMKYLVVTAKHHEGFCLWSSDYTKFDISTTPYKKDIIEQLTEACKSNGLKFGVYYSIIDWHHPTQKTNNSAKDYWDKWAQIEMKKGQFEDYLAYMKNQLSELITEYDPDIIWFDGDWVDWWSLEEGIALYDYIKNLNPEILVNNRVAKRELFKKDFGTPEQEHLKSGEDYLWEACYTLNDSWGYKKGDDNWKSASTIYSKLQEIKVNGGNLLLNIGPKANGSIPEKSRFILLEVGEMLENE</sequence>
<evidence type="ECO:0000256" key="7">
    <source>
        <dbReference type="SAM" id="SignalP"/>
    </source>
</evidence>
<reference evidence="9 10" key="1">
    <citation type="submission" date="2023-09" db="EMBL/GenBank/DDBJ databases">
        <authorList>
            <person name="Rey-Velasco X."/>
        </authorList>
    </citation>
    <scope>NUCLEOTIDE SEQUENCE [LARGE SCALE GENOMIC DNA]</scope>
    <source>
        <strain evidence="9 10">F117</strain>
    </source>
</reference>
<dbReference type="PRINTS" id="PR00741">
    <property type="entry name" value="GLHYDRLASE29"/>
</dbReference>
<feature type="chain" id="PRO_5047219212" description="alpha-L-fucosidase" evidence="7">
    <location>
        <begin position="21"/>
        <end position="347"/>
    </location>
</feature>
<dbReference type="Pfam" id="PF01120">
    <property type="entry name" value="Alpha_L_fucos"/>
    <property type="match status" value="1"/>
</dbReference>
<keyword evidence="4 7" id="KW-0732">Signal</keyword>
<evidence type="ECO:0000256" key="3">
    <source>
        <dbReference type="ARBA" id="ARBA00012662"/>
    </source>
</evidence>
<evidence type="ECO:0000256" key="2">
    <source>
        <dbReference type="ARBA" id="ARBA00007951"/>
    </source>
</evidence>
<dbReference type="InterPro" id="IPR017853">
    <property type="entry name" value="GH"/>
</dbReference>
<dbReference type="SUPFAM" id="SSF51445">
    <property type="entry name" value="(Trans)glycosidases"/>
    <property type="match status" value="1"/>
</dbReference>